<geneLocation type="plasmid" evidence="2 3">
    <name>pSCATT</name>
</geneLocation>
<feature type="compositionally biased region" description="Low complexity" evidence="1">
    <location>
        <begin position="68"/>
        <end position="92"/>
    </location>
</feature>
<feature type="region of interest" description="Disordered" evidence="1">
    <location>
        <begin position="62"/>
        <end position="98"/>
    </location>
</feature>
<dbReference type="AlphaFoldDB" id="G8XE94"/>
<sequence>MPSRVPGSGFPITRRRRCGARSPEGFHPMSFTSRSPLRRRGLVAAGTAVVLAVTLAACGSSKGSSMPGMDHGSSASASSSPGGMPGMDHGSMAGMDGGDGLSAAKDGYALVSQTRELPAGKSVGYTFRITGPDGRPVTGFAVDQTKKMHFYAIRSDLTGFQHVHPVMAADGTWTADLAALQPGSWRVFASFTPDGGPGKGKDFVLSRTVTVPGHAEPVRLPAPAASTQVDGYTVTVKGEPMAGMAHPLTVSIGKDGRPVTDLQPYLDTYAHLTGFHEGDAAFAHLHPRTKVDGDHGGPDLSFHAELAKPGNWRMFLQFQTGGRLHTAALTLHVG</sequence>
<dbReference type="EMBL" id="CP003229">
    <property type="protein sequence ID" value="AEW99248.1"/>
    <property type="molecule type" value="Genomic_DNA"/>
</dbReference>
<keyword evidence="3" id="KW-1185">Reference proteome</keyword>
<organism evidence="2 3">
    <name type="scientific">Streptantibioticus cattleyicolor (strain ATCC 35852 / DSM 46488 / JCM 4925 / NBRC 14057 / NRRL 8057)</name>
    <name type="common">Streptomyces cattleya</name>
    <dbReference type="NCBI Taxonomy" id="1003195"/>
    <lineage>
        <taxon>Bacteria</taxon>
        <taxon>Bacillati</taxon>
        <taxon>Actinomycetota</taxon>
        <taxon>Actinomycetes</taxon>
        <taxon>Kitasatosporales</taxon>
        <taxon>Streptomycetaceae</taxon>
        <taxon>Streptantibioticus</taxon>
    </lineage>
</organism>
<name>G8XE94_STREN</name>
<proteinExistence type="predicted"/>
<feature type="region of interest" description="Disordered" evidence="1">
    <location>
        <begin position="1"/>
        <end position="33"/>
    </location>
</feature>
<dbReference type="Proteomes" id="UP000007842">
    <property type="component" value="Plasmid pSCATT"/>
</dbReference>
<dbReference type="HOGENOM" id="CLU_055269_1_0_11"/>
<dbReference type="KEGG" id="scy:SCATT_p10550"/>
<evidence type="ECO:0000313" key="3">
    <source>
        <dbReference type="Proteomes" id="UP000007842"/>
    </source>
</evidence>
<dbReference type="PATRIC" id="fig|1003195.29.peg.6852"/>
<gene>
    <name evidence="2" type="ordered locus">SCATT_p10550</name>
</gene>
<evidence type="ECO:0000256" key="1">
    <source>
        <dbReference type="SAM" id="MobiDB-lite"/>
    </source>
</evidence>
<keyword evidence="2" id="KW-0614">Plasmid</keyword>
<reference evidence="3" key="1">
    <citation type="submission" date="2011-12" db="EMBL/GenBank/DDBJ databases">
        <title>Complete genome sequence of Streptomyces cattleya strain DSM 46488.</title>
        <authorList>
            <person name="Ou H.-Y."/>
            <person name="Li P."/>
            <person name="Zhao C."/>
            <person name="O'Hagan D."/>
            <person name="Deng Z."/>
        </authorList>
    </citation>
    <scope>NUCLEOTIDE SEQUENCE [LARGE SCALE GENOMIC DNA]</scope>
    <source>
        <strain evidence="3">ATCC 35852 / DSM 46488 / JCM 4925 / NBRC 14057 / NRRL 8057</strain>
        <plasmid evidence="3">Plasmid pSCATT</plasmid>
    </source>
</reference>
<evidence type="ECO:0000313" key="2">
    <source>
        <dbReference type="EMBL" id="AEW99248.1"/>
    </source>
</evidence>
<accession>G8XE94</accession>
<protein>
    <submittedName>
        <fullName evidence="2">Uncharacterized protein</fullName>
    </submittedName>
</protein>